<dbReference type="OrthoDB" id="9800516at2"/>
<dbReference type="Proteomes" id="UP000247790">
    <property type="component" value="Unassembled WGS sequence"/>
</dbReference>
<dbReference type="SUPFAM" id="SSF52317">
    <property type="entry name" value="Class I glutamine amidotransferase-like"/>
    <property type="match status" value="1"/>
</dbReference>
<dbReference type="AlphaFoldDB" id="A0A2V4VA11"/>
<dbReference type="InterPro" id="IPR002818">
    <property type="entry name" value="DJ-1/PfpI"/>
</dbReference>
<reference evidence="3 5" key="2">
    <citation type="submission" date="2020-06" db="EMBL/GenBank/DDBJ databases">
        <title>Complete genome of Paenibacillus barcinonensis KACC11450.</title>
        <authorList>
            <person name="Kim M."/>
            <person name="Park Y.-J."/>
            <person name="Shin J.-H."/>
        </authorList>
    </citation>
    <scope>NUCLEOTIDE SEQUENCE [LARGE SCALE GENOMIC DNA]</scope>
    <source>
        <strain evidence="3 5">KACC11450</strain>
    </source>
</reference>
<name>A0A2V4VA11_PAEBA</name>
<dbReference type="RefSeq" id="WP_110896442.1">
    <property type="nucleotide sequence ID" value="NZ_CP054614.1"/>
</dbReference>
<dbReference type="PANTHER" id="PTHR48094:SF12">
    <property type="entry name" value="PARKINSON DISEASE PROTEIN 7 HOMOLOG"/>
    <property type="match status" value="1"/>
</dbReference>
<evidence type="ECO:0000259" key="1">
    <source>
        <dbReference type="Pfam" id="PF01965"/>
    </source>
</evidence>
<reference evidence="2 4" key="1">
    <citation type="submission" date="2018-06" db="EMBL/GenBank/DDBJ databases">
        <title>Genomic Encyclopedia of Type Strains, Phase III (KMG-III): the genomes of soil and plant-associated and newly described type strains.</title>
        <authorList>
            <person name="Whitman W."/>
        </authorList>
    </citation>
    <scope>NUCLEOTIDE SEQUENCE [LARGE SCALE GENOMIC DNA]</scope>
    <source>
        <strain evidence="2 4">CECT 7022</strain>
    </source>
</reference>
<dbReference type="Proteomes" id="UP000509327">
    <property type="component" value="Chromosome"/>
</dbReference>
<accession>A0A2V4VA11</accession>
<evidence type="ECO:0000313" key="3">
    <source>
        <dbReference type="EMBL" id="QKS56553.1"/>
    </source>
</evidence>
<gene>
    <name evidence="2" type="ORF">DFQ00_105259</name>
    <name evidence="3" type="ORF">HUB98_09515</name>
</gene>
<keyword evidence="5" id="KW-1185">Reference proteome</keyword>
<feature type="domain" description="DJ-1/PfpI" evidence="1">
    <location>
        <begin position="5"/>
        <end position="120"/>
    </location>
</feature>
<dbReference type="EMBL" id="QJSW01000005">
    <property type="protein sequence ID" value="PYE49755.1"/>
    <property type="molecule type" value="Genomic_DNA"/>
</dbReference>
<evidence type="ECO:0000313" key="2">
    <source>
        <dbReference type="EMBL" id="PYE49755.1"/>
    </source>
</evidence>
<dbReference type="Pfam" id="PF01965">
    <property type="entry name" value="DJ-1_PfpI"/>
    <property type="match status" value="1"/>
</dbReference>
<protein>
    <submittedName>
        <fullName evidence="2">DJ-1/PfpI family protein</fullName>
    </submittedName>
</protein>
<dbReference type="PANTHER" id="PTHR48094">
    <property type="entry name" value="PROTEIN/NUCLEIC ACID DEGLYCASE DJ-1-RELATED"/>
    <property type="match status" value="1"/>
</dbReference>
<organism evidence="2 4">
    <name type="scientific">Paenibacillus barcinonensis</name>
    <dbReference type="NCBI Taxonomy" id="198119"/>
    <lineage>
        <taxon>Bacteria</taxon>
        <taxon>Bacillati</taxon>
        <taxon>Bacillota</taxon>
        <taxon>Bacilli</taxon>
        <taxon>Bacillales</taxon>
        <taxon>Paenibacillaceae</taxon>
        <taxon>Paenibacillus</taxon>
    </lineage>
</organism>
<evidence type="ECO:0000313" key="4">
    <source>
        <dbReference type="Proteomes" id="UP000247790"/>
    </source>
</evidence>
<sequence>MNTHVIIYDGYVSFEIMLAMYLMKTKGHIITVGISSDPVRSYEGLMVTPHQSLDEISDRDIEAFIIPGGDISAIQQNERLVSLLKRLNTDHKYIGAICSGVDLLKQTGLLEGKRYTSNDAGHSAAFKVHDNLITAKANGYVDFAIALGQMRGIYSDEADYEETIRFFKYFENA</sequence>
<dbReference type="EMBL" id="CP054614">
    <property type="protein sequence ID" value="QKS56553.1"/>
    <property type="molecule type" value="Genomic_DNA"/>
</dbReference>
<dbReference type="InterPro" id="IPR050325">
    <property type="entry name" value="Prot/Nucl_acid_deglycase"/>
</dbReference>
<dbReference type="Gene3D" id="3.40.50.880">
    <property type="match status" value="1"/>
</dbReference>
<evidence type="ECO:0000313" key="5">
    <source>
        <dbReference type="Proteomes" id="UP000509327"/>
    </source>
</evidence>
<dbReference type="GO" id="GO:0005737">
    <property type="term" value="C:cytoplasm"/>
    <property type="evidence" value="ECO:0007669"/>
    <property type="project" value="TreeGrafter"/>
</dbReference>
<dbReference type="InterPro" id="IPR029062">
    <property type="entry name" value="Class_I_gatase-like"/>
</dbReference>
<proteinExistence type="predicted"/>